<reference evidence="8" key="1">
    <citation type="submission" date="2023-01" db="EMBL/GenBank/DDBJ databases">
        <title>Comparative genomic analysis of cold water coral derived Sulfitobacter faviae: insights into their metabolism and habitat adaptation.</title>
        <authorList>
            <person name="Guo Y."/>
            <person name="Lin S."/>
            <person name="Huang Z."/>
            <person name="Tang K."/>
            <person name="Wang X."/>
        </authorList>
    </citation>
    <scope>NUCLEOTIDE SEQUENCE</scope>
    <source>
        <strain evidence="8">SCSIO W_1865</strain>
    </source>
</reference>
<name>A0AAX3LMA0_9RHOB</name>
<comment type="subcellular location">
    <subcellularLocation>
        <location evidence="1">Cell outer membrane</location>
    </subcellularLocation>
</comment>
<evidence type="ECO:0000256" key="2">
    <source>
        <dbReference type="ARBA" id="ARBA00023136"/>
    </source>
</evidence>
<sequence>MRLSAIFTIALTFAAAAVVSLVAASFSVQLIEDTSEIGVRDALDAQGMTWAEVQADGLQVTLAGIAPTEAVRFRALSTAGTVVDAARVIDEMEVEAQSGIAPPRFSAEVLRNDAGISIIGLIPTSTDREAVIDAFGDMAGDASVTDLLESADYPAPEGWEDALSFAVQAMADLPRAKASVDAGRVTITAIADSAAAKAQMERKLQRAAPPSLRLRLDIAAPRPVITPFTLRFEIDAEGARFDACSADTEAAADRILKAGITAGAPENADCTIGLGVPSPNWGRAVALTIDALRRVGQGSISFADADITLLAAPGTEATTFDRVVGELENALPDVFALTAKLPKVEDPDAGPPEFTATLSPEGQVQLRGRLSTEGLRDLADSYAKSHFGSDNVYTAARLDETLPGDWATRVLTGLEAMASLANGSVKVTPDRLEVMGNTGNKEANTTVASLLADKLGEGADYSIDITYQEKLDPIAGLPTPEECEAEIREILKIGKITFEPGSATIDASALGTMDDIAEVLKNCGDIRLEIQGYTDSQGRESMNLSLSQSRAESVLNELRARRVLTSSFVAKGYGEENPIADNKTEEGREANRRIEFRLIQPEAETPEDETALESAEETGDTTAEEIGESDETEEGSGDEQN</sequence>
<dbReference type="SUPFAM" id="SSF103088">
    <property type="entry name" value="OmpA-like"/>
    <property type="match status" value="1"/>
</dbReference>
<dbReference type="Gene3D" id="3.30.1330.60">
    <property type="entry name" value="OmpA-like domain"/>
    <property type="match status" value="1"/>
</dbReference>
<dbReference type="PANTHER" id="PTHR30329:SF21">
    <property type="entry name" value="LIPOPROTEIN YIAD-RELATED"/>
    <property type="match status" value="1"/>
</dbReference>
<dbReference type="GO" id="GO:0009279">
    <property type="term" value="C:cell outer membrane"/>
    <property type="evidence" value="ECO:0007669"/>
    <property type="project" value="UniProtKB-SubCell"/>
</dbReference>
<dbReference type="Proteomes" id="UP001210770">
    <property type="component" value="Chromosome"/>
</dbReference>
<gene>
    <name evidence="8" type="ORF">PL336_13765</name>
</gene>
<dbReference type="InterPro" id="IPR050330">
    <property type="entry name" value="Bact_OuterMem_StrucFunc"/>
</dbReference>
<dbReference type="PRINTS" id="PR01021">
    <property type="entry name" value="OMPADOMAIN"/>
</dbReference>
<feature type="compositionally biased region" description="Basic and acidic residues" evidence="5">
    <location>
        <begin position="582"/>
        <end position="596"/>
    </location>
</feature>
<feature type="compositionally biased region" description="Acidic residues" evidence="5">
    <location>
        <begin position="604"/>
        <end position="641"/>
    </location>
</feature>
<evidence type="ECO:0000256" key="6">
    <source>
        <dbReference type="SAM" id="SignalP"/>
    </source>
</evidence>
<evidence type="ECO:0000259" key="7">
    <source>
        <dbReference type="PROSITE" id="PS51123"/>
    </source>
</evidence>
<keyword evidence="3" id="KW-0998">Cell outer membrane</keyword>
<evidence type="ECO:0000256" key="5">
    <source>
        <dbReference type="SAM" id="MobiDB-lite"/>
    </source>
</evidence>
<dbReference type="InterPro" id="IPR007055">
    <property type="entry name" value="BON_dom"/>
</dbReference>
<feature type="chain" id="PRO_5043432932" evidence="6">
    <location>
        <begin position="24"/>
        <end position="641"/>
    </location>
</feature>
<feature type="signal peptide" evidence="6">
    <location>
        <begin position="1"/>
        <end position="23"/>
    </location>
</feature>
<dbReference type="Gene3D" id="3.40.1520.20">
    <property type="match status" value="2"/>
</dbReference>
<proteinExistence type="predicted"/>
<evidence type="ECO:0000313" key="9">
    <source>
        <dbReference type="Proteomes" id="UP001210770"/>
    </source>
</evidence>
<dbReference type="PROSITE" id="PS51123">
    <property type="entry name" value="OMPA_2"/>
    <property type="match status" value="1"/>
</dbReference>
<protein>
    <submittedName>
        <fullName evidence="8">OmpA family protein</fullName>
    </submittedName>
</protein>
<evidence type="ECO:0000256" key="3">
    <source>
        <dbReference type="ARBA" id="ARBA00023237"/>
    </source>
</evidence>
<dbReference type="InterPro" id="IPR006665">
    <property type="entry name" value="OmpA-like"/>
</dbReference>
<dbReference type="CDD" id="cd07185">
    <property type="entry name" value="OmpA_C-like"/>
    <property type="match status" value="1"/>
</dbReference>
<accession>A0AAX3LMA0</accession>
<dbReference type="RefSeq" id="WP_271688215.1">
    <property type="nucleotide sequence ID" value="NZ_CP116423.1"/>
</dbReference>
<dbReference type="EMBL" id="CP116423">
    <property type="protein sequence ID" value="WCE69854.1"/>
    <property type="molecule type" value="Genomic_DNA"/>
</dbReference>
<evidence type="ECO:0000313" key="8">
    <source>
        <dbReference type="EMBL" id="WCE69854.1"/>
    </source>
</evidence>
<organism evidence="8 9">
    <name type="scientific">Sulfitobacter faviae</name>
    <dbReference type="NCBI Taxonomy" id="1775881"/>
    <lineage>
        <taxon>Bacteria</taxon>
        <taxon>Pseudomonadati</taxon>
        <taxon>Pseudomonadota</taxon>
        <taxon>Alphaproteobacteria</taxon>
        <taxon>Rhodobacterales</taxon>
        <taxon>Roseobacteraceae</taxon>
        <taxon>Sulfitobacter</taxon>
    </lineage>
</organism>
<dbReference type="PANTHER" id="PTHR30329">
    <property type="entry name" value="STATOR ELEMENT OF FLAGELLAR MOTOR COMPLEX"/>
    <property type="match status" value="1"/>
</dbReference>
<evidence type="ECO:0000256" key="4">
    <source>
        <dbReference type="PROSITE-ProRule" id="PRU00473"/>
    </source>
</evidence>
<dbReference type="Pfam" id="PF04972">
    <property type="entry name" value="BON"/>
    <property type="match status" value="1"/>
</dbReference>
<feature type="region of interest" description="Disordered" evidence="5">
    <location>
        <begin position="574"/>
        <end position="641"/>
    </location>
</feature>
<keyword evidence="6" id="KW-0732">Signal</keyword>
<dbReference type="AlphaFoldDB" id="A0AAX3LMA0"/>
<keyword evidence="2 4" id="KW-0472">Membrane</keyword>
<dbReference type="InterPro" id="IPR006664">
    <property type="entry name" value="OMP_bac"/>
</dbReference>
<evidence type="ECO:0000256" key="1">
    <source>
        <dbReference type="ARBA" id="ARBA00004442"/>
    </source>
</evidence>
<feature type="domain" description="OmpA-like" evidence="7">
    <location>
        <begin position="485"/>
        <end position="602"/>
    </location>
</feature>
<dbReference type="Pfam" id="PF00691">
    <property type="entry name" value="OmpA"/>
    <property type="match status" value="1"/>
</dbReference>
<dbReference type="InterPro" id="IPR036737">
    <property type="entry name" value="OmpA-like_sf"/>
</dbReference>